<proteinExistence type="inferred from homology"/>
<organism evidence="5 6">
    <name type="scientific">Aphanomyces stellatus</name>
    <dbReference type="NCBI Taxonomy" id="120398"/>
    <lineage>
        <taxon>Eukaryota</taxon>
        <taxon>Sar</taxon>
        <taxon>Stramenopiles</taxon>
        <taxon>Oomycota</taxon>
        <taxon>Saprolegniomycetes</taxon>
        <taxon>Saprolegniales</taxon>
        <taxon>Verrucalvaceae</taxon>
        <taxon>Aphanomyces</taxon>
    </lineage>
</organism>
<dbReference type="EMBL" id="CAADRA010000037">
    <property type="protein sequence ID" value="VFT77873.1"/>
    <property type="molecule type" value="Genomic_DNA"/>
</dbReference>
<evidence type="ECO:0000256" key="1">
    <source>
        <dbReference type="ARBA" id="ARBA00009856"/>
    </source>
</evidence>
<dbReference type="PANTHER" id="PTHR28626:SF3">
    <property type="entry name" value="SRR1-LIKE PROTEIN"/>
    <property type="match status" value="1"/>
</dbReference>
<evidence type="ECO:0000313" key="6">
    <source>
        <dbReference type="Proteomes" id="UP000332933"/>
    </source>
</evidence>
<dbReference type="Proteomes" id="UP000332933">
    <property type="component" value="Unassembled WGS sequence"/>
</dbReference>
<dbReference type="GO" id="GO:0005634">
    <property type="term" value="C:nucleus"/>
    <property type="evidence" value="ECO:0007669"/>
    <property type="project" value="TreeGrafter"/>
</dbReference>
<evidence type="ECO:0000256" key="2">
    <source>
        <dbReference type="SAM" id="MobiDB-lite"/>
    </source>
</evidence>
<evidence type="ECO:0000259" key="3">
    <source>
        <dbReference type="Pfam" id="PF07985"/>
    </source>
</evidence>
<evidence type="ECO:0000313" key="5">
    <source>
        <dbReference type="EMBL" id="VFT77873.1"/>
    </source>
</evidence>
<sequence>MADDWTFVGRKGKASRKPPFKQQPPVDAKEATFAYKHKAGGRNRLASGDEKKAHALLAKVKRIVDLMRLSPFHTHLIASLDAEMTVAATCPMQLVCYGLGSFNSNNAAYQLACASLIREWMTAHDAIELKHALLYDPIMTQDDNDVATGMGFDVLSTNEQGQRRADLKTLFFMPHCGKKLYQNVLLTNWGEDLRHIVLLGNSFAAYDDRVVAAADRCASIFSAVLPYLREVSVGKVSKSWDEYVQYDAAFNDMSLHVFPPEMLQRATADGIFERPVDEFDVGTDEDLM</sequence>
<dbReference type="PANTHER" id="PTHR28626">
    <property type="entry name" value="SRR1-LIKE PROTEIN"/>
    <property type="match status" value="1"/>
</dbReference>
<feature type="domain" description="SRR1-like" evidence="3">
    <location>
        <begin position="86"/>
        <end position="256"/>
    </location>
</feature>
<dbReference type="InterPro" id="IPR040044">
    <property type="entry name" value="SRR1L"/>
</dbReference>
<comment type="similarity">
    <text evidence="1">Belongs to the SRR1 family.</text>
</comment>
<dbReference type="OrthoDB" id="551431at2759"/>
<dbReference type="Pfam" id="PF07985">
    <property type="entry name" value="SRR1"/>
    <property type="match status" value="1"/>
</dbReference>
<keyword evidence="6" id="KW-1185">Reference proteome</keyword>
<reference evidence="4" key="2">
    <citation type="submission" date="2019-06" db="EMBL/GenBank/DDBJ databases">
        <title>Genomics analysis of Aphanomyces spp. identifies a new class of oomycete effector associated with host adaptation.</title>
        <authorList>
            <person name="Gaulin E."/>
        </authorList>
    </citation>
    <scope>NUCLEOTIDE SEQUENCE</scope>
    <source>
        <strain evidence="4">CBS 578.67</strain>
    </source>
</reference>
<evidence type="ECO:0000313" key="4">
    <source>
        <dbReference type="EMBL" id="KAF0719997.1"/>
    </source>
</evidence>
<gene>
    <name evidence="5" type="primary">Aste57867_648</name>
    <name evidence="4" type="ORF">As57867_000647</name>
    <name evidence="5" type="ORF">ASTE57867_648</name>
</gene>
<feature type="region of interest" description="Disordered" evidence="2">
    <location>
        <begin position="1"/>
        <end position="27"/>
    </location>
</feature>
<feature type="compositionally biased region" description="Basic residues" evidence="2">
    <location>
        <begin position="10"/>
        <end position="19"/>
    </location>
</feature>
<dbReference type="InterPro" id="IPR012942">
    <property type="entry name" value="SRR1-like"/>
</dbReference>
<reference evidence="5 6" key="1">
    <citation type="submission" date="2019-03" db="EMBL/GenBank/DDBJ databases">
        <authorList>
            <person name="Gaulin E."/>
            <person name="Dumas B."/>
        </authorList>
    </citation>
    <scope>NUCLEOTIDE SEQUENCE [LARGE SCALE GENOMIC DNA]</scope>
    <source>
        <strain evidence="5">CBS 568.67</strain>
    </source>
</reference>
<name>A0A485K860_9STRA</name>
<dbReference type="GO" id="GO:0005737">
    <property type="term" value="C:cytoplasm"/>
    <property type="evidence" value="ECO:0007669"/>
    <property type="project" value="TreeGrafter"/>
</dbReference>
<accession>A0A485K860</accession>
<dbReference type="EMBL" id="VJMH01000037">
    <property type="protein sequence ID" value="KAF0719997.1"/>
    <property type="molecule type" value="Genomic_DNA"/>
</dbReference>
<protein>
    <submittedName>
        <fullName evidence="5">Aste57867_648 protein</fullName>
    </submittedName>
</protein>
<dbReference type="AlphaFoldDB" id="A0A485K860"/>